<dbReference type="PANTHER" id="PTHR46558:SF11">
    <property type="entry name" value="HTH-TYPE TRANSCRIPTIONAL REGULATOR XRE"/>
    <property type="match status" value="1"/>
</dbReference>
<dbReference type="GO" id="GO:0003677">
    <property type="term" value="F:DNA binding"/>
    <property type="evidence" value="ECO:0007669"/>
    <property type="project" value="UniProtKB-KW"/>
</dbReference>
<protein>
    <submittedName>
        <fullName evidence="4">Helix-turn-helix transcriptional regulator</fullName>
    </submittedName>
</protein>
<evidence type="ECO:0000313" key="4">
    <source>
        <dbReference type="EMBL" id="MDI9243111.1"/>
    </source>
</evidence>
<sequence>MNTEQTQTTGARIRSARKASGLSQSALAEKIGSTKQTIYKYENDMITNIPLDKLKAIAASLSIPPDDLLGWKNKSEEETTLLSIYHELDAADRKRLLSYAEKIRELCRIERDSTR</sequence>
<organism evidence="4 5">
    <name type="scientific">Fusibacillus kribbianus</name>
    <dbReference type="NCBI Taxonomy" id="3044208"/>
    <lineage>
        <taxon>Bacteria</taxon>
        <taxon>Bacillati</taxon>
        <taxon>Bacillota</taxon>
        <taxon>Clostridia</taxon>
        <taxon>Lachnospirales</taxon>
        <taxon>Lachnospiraceae</taxon>
        <taxon>Fusibacillus</taxon>
    </lineage>
</organism>
<keyword evidence="5" id="KW-1185">Reference proteome</keyword>
<feature type="domain" description="HTH cro/C1-type" evidence="3">
    <location>
        <begin position="13"/>
        <end position="68"/>
    </location>
</feature>
<reference evidence="4 5" key="1">
    <citation type="submission" date="2023-05" db="EMBL/GenBank/DDBJ databases">
        <title>[ruminococcus] sp. nov., isolated from a pig farm feces dump.</title>
        <authorList>
            <person name="Chang Y.-H."/>
        </authorList>
    </citation>
    <scope>NUCLEOTIDE SEQUENCE [LARGE SCALE GENOMIC DNA]</scope>
    <source>
        <strain evidence="4 5">YH-rum2234</strain>
    </source>
</reference>
<dbReference type="RefSeq" id="WP_283231539.1">
    <property type="nucleotide sequence ID" value="NZ_JASGBQ010000025.1"/>
</dbReference>
<evidence type="ECO:0000259" key="3">
    <source>
        <dbReference type="PROSITE" id="PS50943"/>
    </source>
</evidence>
<dbReference type="Gene3D" id="1.10.260.40">
    <property type="entry name" value="lambda repressor-like DNA-binding domains"/>
    <property type="match status" value="1"/>
</dbReference>
<dbReference type="SUPFAM" id="SSF47413">
    <property type="entry name" value="lambda repressor-like DNA-binding domains"/>
    <property type="match status" value="1"/>
</dbReference>
<evidence type="ECO:0000313" key="5">
    <source>
        <dbReference type="Proteomes" id="UP001300383"/>
    </source>
</evidence>
<dbReference type="AlphaFoldDB" id="A0AAP4BDT2"/>
<gene>
    <name evidence="4" type="ORF">QJ036_11615</name>
</gene>
<dbReference type="InterPro" id="IPR001387">
    <property type="entry name" value="Cro/C1-type_HTH"/>
</dbReference>
<evidence type="ECO:0000256" key="2">
    <source>
        <dbReference type="SAM" id="MobiDB-lite"/>
    </source>
</evidence>
<feature type="compositionally biased region" description="Polar residues" evidence="2">
    <location>
        <begin position="1"/>
        <end position="10"/>
    </location>
</feature>
<dbReference type="Pfam" id="PF01381">
    <property type="entry name" value="HTH_3"/>
    <property type="match status" value="1"/>
</dbReference>
<dbReference type="EMBL" id="JASGBQ010000025">
    <property type="protein sequence ID" value="MDI9243111.1"/>
    <property type="molecule type" value="Genomic_DNA"/>
</dbReference>
<dbReference type="Proteomes" id="UP001300383">
    <property type="component" value="Unassembled WGS sequence"/>
</dbReference>
<evidence type="ECO:0000256" key="1">
    <source>
        <dbReference type="ARBA" id="ARBA00023125"/>
    </source>
</evidence>
<dbReference type="InterPro" id="IPR010982">
    <property type="entry name" value="Lambda_DNA-bd_dom_sf"/>
</dbReference>
<feature type="region of interest" description="Disordered" evidence="2">
    <location>
        <begin position="1"/>
        <end position="20"/>
    </location>
</feature>
<dbReference type="CDD" id="cd00093">
    <property type="entry name" value="HTH_XRE"/>
    <property type="match status" value="1"/>
</dbReference>
<name>A0AAP4BDT2_9FIRM</name>
<proteinExistence type="predicted"/>
<comment type="caution">
    <text evidence="4">The sequence shown here is derived from an EMBL/GenBank/DDBJ whole genome shotgun (WGS) entry which is preliminary data.</text>
</comment>
<accession>A0AAP4BDT2</accession>
<dbReference type="PROSITE" id="PS50943">
    <property type="entry name" value="HTH_CROC1"/>
    <property type="match status" value="1"/>
</dbReference>
<dbReference type="SMART" id="SM00530">
    <property type="entry name" value="HTH_XRE"/>
    <property type="match status" value="1"/>
</dbReference>
<keyword evidence="1" id="KW-0238">DNA-binding</keyword>
<dbReference type="PANTHER" id="PTHR46558">
    <property type="entry name" value="TRACRIPTIONAL REGULATORY PROTEIN-RELATED-RELATED"/>
    <property type="match status" value="1"/>
</dbReference>